<organism evidence="2 3">
    <name type="scientific">Rhodobacter ferrooxidans</name>
    <dbReference type="NCBI Taxonomy" id="371731"/>
    <lineage>
        <taxon>Bacteria</taxon>
        <taxon>Pseudomonadati</taxon>
        <taxon>Pseudomonadota</taxon>
        <taxon>Alphaproteobacteria</taxon>
        <taxon>Rhodobacterales</taxon>
        <taxon>Rhodobacter group</taxon>
        <taxon>Rhodobacter</taxon>
    </lineage>
</organism>
<feature type="signal peptide" evidence="1">
    <location>
        <begin position="1"/>
        <end position="20"/>
    </location>
</feature>
<dbReference type="STRING" id="371731.Rsw2DRAFT_0666"/>
<dbReference type="Proteomes" id="UP000010121">
    <property type="component" value="Unassembled WGS sequence"/>
</dbReference>
<dbReference type="InterPro" id="IPR046705">
    <property type="entry name" value="DUF6778"/>
</dbReference>
<evidence type="ECO:0000256" key="1">
    <source>
        <dbReference type="SAM" id="SignalP"/>
    </source>
</evidence>
<sequence length="230" mass="24676">MKTLRLIAALGLAVSLSACGGMQPVSRASLPDATALSITSKSGPNMVAPAAQYDVAEVRISVPQNLRVSEANMFYPIADIVWRGEPLGDRHAQVKAIFEEAFATGTQAMHQGRKVIVEAEVTRFHCLTEKTRYTVGGTHSMKFTLTLRDAATGQIIDGPRLVVADVKASGGNRALAEELAGRTQRVVVLERLAQVIRQELSQPQPLPDAGAVPTSRLESDLILTPVALRD</sequence>
<evidence type="ECO:0000313" key="2">
    <source>
        <dbReference type="EMBL" id="EEW26386.1"/>
    </source>
</evidence>
<dbReference type="OrthoDB" id="7836640at2"/>
<dbReference type="EMBL" id="ACYY01000003">
    <property type="protein sequence ID" value="EEW26386.1"/>
    <property type="molecule type" value="Genomic_DNA"/>
</dbReference>
<protein>
    <submittedName>
        <fullName evidence="2">Putative lipoprotein</fullName>
    </submittedName>
</protein>
<dbReference type="RefSeq" id="WP_008028033.1">
    <property type="nucleotide sequence ID" value="NZ_ACYY01000003.1"/>
</dbReference>
<keyword evidence="1" id="KW-0732">Signal</keyword>
<dbReference type="Pfam" id="PF20569">
    <property type="entry name" value="DUF6778"/>
    <property type="match status" value="1"/>
</dbReference>
<dbReference type="AlphaFoldDB" id="C8RXY8"/>
<proteinExistence type="predicted"/>
<evidence type="ECO:0000313" key="3">
    <source>
        <dbReference type="Proteomes" id="UP000010121"/>
    </source>
</evidence>
<dbReference type="PROSITE" id="PS51257">
    <property type="entry name" value="PROKAR_LIPOPROTEIN"/>
    <property type="match status" value="1"/>
</dbReference>
<keyword evidence="3" id="KW-1185">Reference proteome</keyword>
<keyword evidence="2" id="KW-0449">Lipoprotein</keyword>
<accession>C8RXY8</accession>
<comment type="caution">
    <text evidence="2">The sequence shown here is derived from an EMBL/GenBank/DDBJ whole genome shotgun (WGS) entry which is preliminary data.</text>
</comment>
<reference evidence="2 3" key="1">
    <citation type="submission" date="2009-08" db="EMBL/GenBank/DDBJ databases">
        <title>The draft genome of Rhodobacter sp. SW2.</title>
        <authorList>
            <consortium name="US DOE Joint Genome Institute (JGI-PGF)"/>
            <person name="Lucas S."/>
            <person name="Copeland A."/>
            <person name="Lapidus A."/>
            <person name="Glavina del Rio T."/>
            <person name="Tice H."/>
            <person name="Bruce D."/>
            <person name="Goodwin L."/>
            <person name="Pitluck S."/>
            <person name="Larimer F."/>
            <person name="Land M.L."/>
            <person name="Hauser L."/>
            <person name="Emerson D."/>
        </authorList>
    </citation>
    <scope>NUCLEOTIDE SEQUENCE [LARGE SCALE GENOMIC DNA]</scope>
    <source>
        <strain evidence="2 3">SW2</strain>
    </source>
</reference>
<feature type="chain" id="PRO_5002991325" evidence="1">
    <location>
        <begin position="21"/>
        <end position="230"/>
    </location>
</feature>
<name>C8RXY8_9RHOB</name>
<gene>
    <name evidence="2" type="ORF">Rsw2DRAFT_0666</name>
</gene>
<dbReference type="eggNOG" id="ENOG5031MX4">
    <property type="taxonomic scope" value="Bacteria"/>
</dbReference>